<dbReference type="AlphaFoldDB" id="A0A3N2D8K7"/>
<comment type="caution">
    <text evidence="2">The sequence shown here is derived from an EMBL/GenBank/DDBJ whole genome shotgun (WGS) entry which is preliminary data.</text>
</comment>
<proteinExistence type="predicted"/>
<evidence type="ECO:0008006" key="4">
    <source>
        <dbReference type="Google" id="ProtNLM"/>
    </source>
</evidence>
<sequence>MSLAPARRLAVVAAGALAAISIAACSPVLTHNPYGASDGIRVSWEDGAPIRGENVLLLAAEEGGDARVVGGLTNGTGEDVEIQVGFADGDASTITVPASSTVLLDGSRTSDLVLPNVPGAPGSTVAMTFSTPSQGVVTLQVPVLDGTLDEYRDLVP</sequence>
<dbReference type="RefSeq" id="WP_123738349.1">
    <property type="nucleotide sequence ID" value="NZ_CALFQU010000014.1"/>
</dbReference>
<name>A0A3N2D8K7_9MICO</name>
<organism evidence="2 3">
    <name type="scientific">Salana multivorans</name>
    <dbReference type="NCBI Taxonomy" id="120377"/>
    <lineage>
        <taxon>Bacteria</taxon>
        <taxon>Bacillati</taxon>
        <taxon>Actinomycetota</taxon>
        <taxon>Actinomycetes</taxon>
        <taxon>Micrococcales</taxon>
        <taxon>Beutenbergiaceae</taxon>
        <taxon>Salana</taxon>
    </lineage>
</organism>
<dbReference type="Proteomes" id="UP000275356">
    <property type="component" value="Unassembled WGS sequence"/>
</dbReference>
<feature type="signal peptide" evidence="1">
    <location>
        <begin position="1"/>
        <end position="18"/>
    </location>
</feature>
<gene>
    <name evidence="2" type="ORF">EDD28_0701</name>
</gene>
<accession>A0A3N2D8K7</accession>
<reference evidence="2 3" key="1">
    <citation type="submission" date="2018-11" db="EMBL/GenBank/DDBJ databases">
        <title>Sequencing the genomes of 1000 actinobacteria strains.</title>
        <authorList>
            <person name="Klenk H.-P."/>
        </authorList>
    </citation>
    <scope>NUCLEOTIDE SEQUENCE [LARGE SCALE GENOMIC DNA]</scope>
    <source>
        <strain evidence="2 3">DSM 13521</strain>
    </source>
</reference>
<dbReference type="EMBL" id="RKHQ01000001">
    <property type="protein sequence ID" value="ROR96125.1"/>
    <property type="molecule type" value="Genomic_DNA"/>
</dbReference>
<dbReference type="OrthoDB" id="3267550at2"/>
<keyword evidence="1" id="KW-0732">Signal</keyword>
<evidence type="ECO:0000256" key="1">
    <source>
        <dbReference type="SAM" id="SignalP"/>
    </source>
</evidence>
<evidence type="ECO:0000313" key="2">
    <source>
        <dbReference type="EMBL" id="ROR96125.1"/>
    </source>
</evidence>
<protein>
    <recommendedName>
        <fullName evidence="4">Copper(I)-binding protein</fullName>
    </recommendedName>
</protein>
<dbReference type="PROSITE" id="PS51257">
    <property type="entry name" value="PROKAR_LIPOPROTEIN"/>
    <property type="match status" value="1"/>
</dbReference>
<evidence type="ECO:0000313" key="3">
    <source>
        <dbReference type="Proteomes" id="UP000275356"/>
    </source>
</evidence>
<feature type="chain" id="PRO_5038972758" description="Copper(I)-binding protein" evidence="1">
    <location>
        <begin position="19"/>
        <end position="156"/>
    </location>
</feature>
<keyword evidence="3" id="KW-1185">Reference proteome</keyword>